<comment type="caution">
    <text evidence="3">The sequence shown here is derived from an EMBL/GenBank/DDBJ whole genome shotgun (WGS) entry which is preliminary data.</text>
</comment>
<proteinExistence type="inferred from homology"/>
<dbReference type="InterPro" id="IPR052350">
    <property type="entry name" value="Metallo-dep_Lactonases"/>
</dbReference>
<keyword evidence="4" id="KW-1185">Reference proteome</keyword>
<gene>
    <name evidence="3" type="ORF">JX265_004376</name>
</gene>
<evidence type="ECO:0000313" key="3">
    <source>
        <dbReference type="EMBL" id="KAI1875318.1"/>
    </source>
</evidence>
<dbReference type="Proteomes" id="UP000829685">
    <property type="component" value="Unassembled WGS sequence"/>
</dbReference>
<feature type="domain" description="Amidohydrolase-related" evidence="2">
    <location>
        <begin position="131"/>
        <end position="344"/>
    </location>
</feature>
<dbReference type="InterPro" id="IPR032466">
    <property type="entry name" value="Metal_Hydrolase"/>
</dbReference>
<dbReference type="InterPro" id="IPR006680">
    <property type="entry name" value="Amidohydro-rel"/>
</dbReference>
<organism evidence="3 4">
    <name type="scientific">Neoarthrinium moseri</name>
    <dbReference type="NCBI Taxonomy" id="1658444"/>
    <lineage>
        <taxon>Eukaryota</taxon>
        <taxon>Fungi</taxon>
        <taxon>Dikarya</taxon>
        <taxon>Ascomycota</taxon>
        <taxon>Pezizomycotina</taxon>
        <taxon>Sordariomycetes</taxon>
        <taxon>Xylariomycetidae</taxon>
        <taxon>Amphisphaeriales</taxon>
        <taxon>Apiosporaceae</taxon>
        <taxon>Neoarthrinium</taxon>
    </lineage>
</organism>
<dbReference type="PANTHER" id="PTHR43569:SF2">
    <property type="entry name" value="AMIDOHYDROLASE-RELATED DOMAIN-CONTAINING PROTEIN"/>
    <property type="match status" value="1"/>
</dbReference>
<dbReference type="GO" id="GO:0016787">
    <property type="term" value="F:hydrolase activity"/>
    <property type="evidence" value="ECO:0007669"/>
    <property type="project" value="InterPro"/>
</dbReference>
<protein>
    <recommendedName>
        <fullName evidence="2">Amidohydrolase-related domain-containing protein</fullName>
    </recommendedName>
</protein>
<dbReference type="Pfam" id="PF04909">
    <property type="entry name" value="Amidohydro_2"/>
    <property type="match status" value="1"/>
</dbReference>
<comment type="similarity">
    <text evidence="1">Belongs to the metallo-dependent hydrolases superfamily.</text>
</comment>
<dbReference type="EMBL" id="JAFIMR010000008">
    <property type="protein sequence ID" value="KAI1875318.1"/>
    <property type="molecule type" value="Genomic_DNA"/>
</dbReference>
<reference evidence="3" key="1">
    <citation type="submission" date="2021-03" db="EMBL/GenBank/DDBJ databases">
        <title>Revisited historic fungal species revealed as producer of novel bioactive compounds through whole genome sequencing and comparative genomics.</title>
        <authorList>
            <person name="Vignolle G.A."/>
            <person name="Hochenegger N."/>
            <person name="Mach R.L."/>
            <person name="Mach-Aigner A.R."/>
            <person name="Javad Rahimi M."/>
            <person name="Salim K.A."/>
            <person name="Chan C.M."/>
            <person name="Lim L.B.L."/>
            <person name="Cai F."/>
            <person name="Druzhinina I.S."/>
            <person name="U'Ren J.M."/>
            <person name="Derntl C."/>
        </authorList>
    </citation>
    <scope>NUCLEOTIDE SEQUENCE</scope>
    <source>
        <strain evidence="3">TUCIM 5799</strain>
    </source>
</reference>
<dbReference type="PANTHER" id="PTHR43569">
    <property type="entry name" value="AMIDOHYDROLASE"/>
    <property type="match status" value="1"/>
</dbReference>
<dbReference type="OrthoDB" id="2135488at2759"/>
<name>A0A9P9WQT3_9PEZI</name>
<evidence type="ECO:0000313" key="4">
    <source>
        <dbReference type="Proteomes" id="UP000829685"/>
    </source>
</evidence>
<dbReference type="Gene3D" id="3.20.20.140">
    <property type="entry name" value="Metal-dependent hydrolases"/>
    <property type="match status" value="1"/>
</dbReference>
<sequence>MASDIPIIDAHIHLYPKSELETLAWCTPDSPLAKQHSLEEYKAAFSSSPNPVKGFVFLETDRKNDLEAGVKDGSGWKYPLEEVSWLKRIALGQPKDGEGHTKEDASLCAAYIPWAPLPSGPAAMEKYIELAQKEAGDSWKKVRGFRYLLQDKPDGTGLTDNFIESLKLLGRKGLVFDLGVNQHERGRIQLEETVEMIDRAHEGVPDNEKVVFIINHMCKPDLTVYNVLTDTSYIAWRTAMFTLSKADNVYMKLSGGFPEMSDSLKKRSPEEIFEAVSPWLSVVLAAFGPSRIMFASDWPVCTVGVDGAWGKWQKLVERLCYMASLTDDEKKRIWAGTAIAAYGLEL</sequence>
<accession>A0A9P9WQT3</accession>
<dbReference type="SUPFAM" id="SSF51556">
    <property type="entry name" value="Metallo-dependent hydrolases"/>
    <property type="match status" value="1"/>
</dbReference>
<dbReference type="AlphaFoldDB" id="A0A9P9WQT3"/>
<evidence type="ECO:0000259" key="2">
    <source>
        <dbReference type="Pfam" id="PF04909"/>
    </source>
</evidence>
<evidence type="ECO:0000256" key="1">
    <source>
        <dbReference type="ARBA" id="ARBA00038310"/>
    </source>
</evidence>